<evidence type="ECO:0000313" key="3">
    <source>
        <dbReference type="Proteomes" id="UP001175227"/>
    </source>
</evidence>
<proteinExistence type="predicted"/>
<organism evidence="2 3">
    <name type="scientific">Armillaria novae-zelandiae</name>
    <dbReference type="NCBI Taxonomy" id="153914"/>
    <lineage>
        <taxon>Eukaryota</taxon>
        <taxon>Fungi</taxon>
        <taxon>Dikarya</taxon>
        <taxon>Basidiomycota</taxon>
        <taxon>Agaricomycotina</taxon>
        <taxon>Agaricomycetes</taxon>
        <taxon>Agaricomycetidae</taxon>
        <taxon>Agaricales</taxon>
        <taxon>Marasmiineae</taxon>
        <taxon>Physalacriaceae</taxon>
        <taxon>Armillaria</taxon>
    </lineage>
</organism>
<keyword evidence="3" id="KW-1185">Reference proteome</keyword>
<feature type="compositionally biased region" description="Polar residues" evidence="1">
    <location>
        <begin position="695"/>
        <end position="706"/>
    </location>
</feature>
<feature type="region of interest" description="Disordered" evidence="1">
    <location>
        <begin position="690"/>
        <end position="709"/>
    </location>
</feature>
<accession>A0AA39P1G4</accession>
<evidence type="ECO:0000313" key="2">
    <source>
        <dbReference type="EMBL" id="KAK0475581.1"/>
    </source>
</evidence>
<sequence>MPIKYYYIRAGLQAKDAFFGDIKRIYPCSSSLMDEFPAKILLEAERRYGNKLARENIDKMSVFSGWHSSSANPRYHYTLRAYNLAGWMAVTIEMEAANQGRVYMYYPGDWSRWMMRTRNVYFILKERLFLFLKVYYGALLDRLGSSCEVTGLHNSTWESILVSRIFTVPLPATGGRSHGRFQNQRLDLPIDFGNGPKKRVKGMTRRIRYDNLSNGYVINTSAQRVQVTLTLSLPRRDLICHPPNATIHPYVFKVPARTLLGVLPVMGRHDYACQHDYTAEQREWMSQQGILFERAVQDNHVLIFFARVFEDWFDQWPITDDRSDAAVEQLKVEILTLYIMGLKNQWVVHGLRPDGWTEEYVIDKLDYLEDMVVILWELRRVFVVELPDNPSVNCRTMRQGTLRLLDKCASNPSRKKVPSLEIPPPPRLIARAQPDNPPSQSQMSRSKSSSNARDDEFTPPPAPDAAADLIRCIDDVEVSLGFVKKRAIRHLVTIQGAMMNTWSYPAWKQNNGELVPVSVENLQQYMLEWELEGPNCFCPLVDPSSSLVQTILHQDDVDGQWSFVCASDYCKYRVNLTRIFGPGLPQSALQNHASCDEDAPPIEDLDYRTYEKRWEKKHRKHWHSLETVLSDIEEGVEAEMTSAKAPDSVVQSLMGRRDRRARRYPRRNSENTVLTRKYMKVGLTALQLKERRRSPQAQEAGDNSVQPVGEDVTQAPTGFCETTLFRQTIPVPQRRELWIHLTQKAEGVTSEELAGLLVRCGGCTKYYRDGLIHYCI</sequence>
<reference evidence="2" key="1">
    <citation type="submission" date="2023-06" db="EMBL/GenBank/DDBJ databases">
        <authorList>
            <consortium name="Lawrence Berkeley National Laboratory"/>
            <person name="Ahrendt S."/>
            <person name="Sahu N."/>
            <person name="Indic B."/>
            <person name="Wong-Bajracharya J."/>
            <person name="Merenyi Z."/>
            <person name="Ke H.-M."/>
            <person name="Monk M."/>
            <person name="Kocsube S."/>
            <person name="Drula E."/>
            <person name="Lipzen A."/>
            <person name="Balint B."/>
            <person name="Henrissat B."/>
            <person name="Andreopoulos B."/>
            <person name="Martin F.M."/>
            <person name="Harder C.B."/>
            <person name="Rigling D."/>
            <person name="Ford K.L."/>
            <person name="Foster G.D."/>
            <person name="Pangilinan J."/>
            <person name="Papanicolaou A."/>
            <person name="Barry K."/>
            <person name="LaButti K."/>
            <person name="Viragh M."/>
            <person name="Koriabine M."/>
            <person name="Yan M."/>
            <person name="Riley R."/>
            <person name="Champramary S."/>
            <person name="Plett K.L."/>
            <person name="Tsai I.J."/>
            <person name="Slot J."/>
            <person name="Sipos G."/>
            <person name="Plett J."/>
            <person name="Nagy L.G."/>
            <person name="Grigoriev I.V."/>
        </authorList>
    </citation>
    <scope>NUCLEOTIDE SEQUENCE</scope>
    <source>
        <strain evidence="2">ICMP 16352</strain>
    </source>
</reference>
<dbReference type="EMBL" id="JAUEPR010000023">
    <property type="protein sequence ID" value="KAK0475581.1"/>
    <property type="molecule type" value="Genomic_DNA"/>
</dbReference>
<dbReference type="Proteomes" id="UP001175227">
    <property type="component" value="Unassembled WGS sequence"/>
</dbReference>
<dbReference type="AlphaFoldDB" id="A0AA39P1G4"/>
<evidence type="ECO:0000256" key="1">
    <source>
        <dbReference type="SAM" id="MobiDB-lite"/>
    </source>
</evidence>
<protein>
    <submittedName>
        <fullName evidence="2">Uncharacterized protein</fullName>
    </submittedName>
</protein>
<comment type="caution">
    <text evidence="2">The sequence shown here is derived from an EMBL/GenBank/DDBJ whole genome shotgun (WGS) entry which is preliminary data.</text>
</comment>
<name>A0AA39P1G4_9AGAR</name>
<feature type="region of interest" description="Disordered" evidence="1">
    <location>
        <begin position="411"/>
        <end position="461"/>
    </location>
</feature>
<feature type="compositionally biased region" description="Low complexity" evidence="1">
    <location>
        <begin position="439"/>
        <end position="450"/>
    </location>
</feature>
<gene>
    <name evidence="2" type="ORF">IW261DRAFT_1422394</name>
</gene>